<evidence type="ECO:0000313" key="3">
    <source>
        <dbReference type="EMBL" id="BAS88976.1"/>
    </source>
</evidence>
<keyword evidence="4" id="KW-1185">Reference proteome</keyword>
<evidence type="ECO:0000313" key="4">
    <source>
        <dbReference type="Proteomes" id="UP000059680"/>
    </source>
</evidence>
<organism evidence="3 4">
    <name type="scientific">Oryza sativa subsp. japonica</name>
    <name type="common">Rice</name>
    <dbReference type="NCBI Taxonomy" id="39947"/>
    <lineage>
        <taxon>Eukaryota</taxon>
        <taxon>Viridiplantae</taxon>
        <taxon>Streptophyta</taxon>
        <taxon>Embryophyta</taxon>
        <taxon>Tracheophyta</taxon>
        <taxon>Spermatophyta</taxon>
        <taxon>Magnoliopsida</taxon>
        <taxon>Liliopsida</taxon>
        <taxon>Poales</taxon>
        <taxon>Poaceae</taxon>
        <taxon>BOP clade</taxon>
        <taxon>Oryzoideae</taxon>
        <taxon>Oryzeae</taxon>
        <taxon>Oryzinae</taxon>
        <taxon>Oryza</taxon>
        <taxon>Oryza sativa</taxon>
    </lineage>
</organism>
<keyword evidence="2" id="KW-1133">Transmembrane helix</keyword>
<evidence type="ECO:0000256" key="1">
    <source>
        <dbReference type="SAM" id="MobiDB-lite"/>
    </source>
</evidence>
<feature type="compositionally biased region" description="Basic and acidic residues" evidence="1">
    <location>
        <begin position="28"/>
        <end position="40"/>
    </location>
</feature>
<dbReference type="SMR" id="A0A0P0W9Y3"/>
<keyword evidence="2" id="KW-0812">Transmembrane</keyword>
<reference evidence="3 4" key="3">
    <citation type="journal article" date="2013" name="Rice">
        <title>Improvement of the Oryza sativa Nipponbare reference genome using next generation sequence and optical map data.</title>
        <authorList>
            <person name="Kawahara Y."/>
            <person name="de la Bastide M."/>
            <person name="Hamilton J.P."/>
            <person name="Kanamori H."/>
            <person name="McCombie W.R."/>
            <person name="Ouyang S."/>
            <person name="Schwartz D.C."/>
            <person name="Tanaka T."/>
            <person name="Wu J."/>
            <person name="Zhou S."/>
            <person name="Childs K.L."/>
            <person name="Davidson R.M."/>
            <person name="Lin H."/>
            <person name="Quesada-Ocampo L."/>
            <person name="Vaillancourt B."/>
            <person name="Sakai H."/>
            <person name="Lee S.S."/>
            <person name="Kim J."/>
            <person name="Numa H."/>
            <person name="Itoh T."/>
            <person name="Buell C.R."/>
            <person name="Matsumoto T."/>
        </authorList>
    </citation>
    <scope>NUCLEOTIDE SEQUENCE [LARGE SCALE GENOMIC DNA]</scope>
    <source>
        <strain evidence="4">cv. Nipponbare</strain>
    </source>
</reference>
<dbReference type="InParanoid" id="A0A0P0W9Y3"/>
<feature type="region of interest" description="Disordered" evidence="1">
    <location>
        <begin position="1"/>
        <end position="45"/>
    </location>
</feature>
<dbReference type="PaxDb" id="39947-A0A0P0W9Y3"/>
<reference evidence="3 4" key="2">
    <citation type="journal article" date="2013" name="Plant Cell Physiol.">
        <title>Rice Annotation Project Database (RAP-DB): an integrative and interactive database for rice genomics.</title>
        <authorList>
            <person name="Sakai H."/>
            <person name="Lee S.S."/>
            <person name="Tanaka T."/>
            <person name="Numa H."/>
            <person name="Kim J."/>
            <person name="Kawahara Y."/>
            <person name="Wakimoto H."/>
            <person name="Yang C.C."/>
            <person name="Iwamoto M."/>
            <person name="Abe T."/>
            <person name="Yamada Y."/>
            <person name="Muto A."/>
            <person name="Inokuchi H."/>
            <person name="Ikemura T."/>
            <person name="Matsumoto T."/>
            <person name="Sasaki T."/>
            <person name="Itoh T."/>
        </authorList>
    </citation>
    <scope>NUCLEOTIDE SEQUENCE [LARGE SCALE GENOMIC DNA]</scope>
    <source>
        <strain evidence="4">cv. Nipponbare</strain>
    </source>
</reference>
<dbReference type="EMBL" id="AP014960">
    <property type="protein sequence ID" value="BAS88976.1"/>
    <property type="molecule type" value="Genomic_DNA"/>
</dbReference>
<gene>
    <name evidence="3" type="ordered locus">Os04g0392350</name>
    <name evidence="3" type="ORF">OSNPB_040392350</name>
</gene>
<dbReference type="Proteomes" id="UP000059680">
    <property type="component" value="Chromosome 4"/>
</dbReference>
<dbReference type="AlphaFoldDB" id="A0A0P0W9Y3"/>
<sequence length="88" mass="9756">MEHSIHELHNDSSGADSGFKPSMTKLAAEGKKTQGEEKDAGTTVRQRSRLRSYVIGLIQLALLAVVQYNYLGHSQWDDLSFSSTLPHL</sequence>
<reference evidence="4" key="1">
    <citation type="journal article" date="2005" name="Nature">
        <title>The map-based sequence of the rice genome.</title>
        <authorList>
            <consortium name="International rice genome sequencing project (IRGSP)"/>
            <person name="Matsumoto T."/>
            <person name="Wu J."/>
            <person name="Kanamori H."/>
            <person name="Katayose Y."/>
            <person name="Fujisawa M."/>
            <person name="Namiki N."/>
            <person name="Mizuno H."/>
            <person name="Yamamoto K."/>
            <person name="Antonio B.A."/>
            <person name="Baba T."/>
            <person name="Sakata K."/>
            <person name="Nagamura Y."/>
            <person name="Aoki H."/>
            <person name="Arikawa K."/>
            <person name="Arita K."/>
            <person name="Bito T."/>
            <person name="Chiden Y."/>
            <person name="Fujitsuka N."/>
            <person name="Fukunaka R."/>
            <person name="Hamada M."/>
            <person name="Harada C."/>
            <person name="Hayashi A."/>
            <person name="Hijishita S."/>
            <person name="Honda M."/>
            <person name="Hosokawa S."/>
            <person name="Ichikawa Y."/>
            <person name="Idonuma A."/>
            <person name="Iijima M."/>
            <person name="Ikeda M."/>
            <person name="Ikeno M."/>
            <person name="Ito K."/>
            <person name="Ito S."/>
            <person name="Ito T."/>
            <person name="Ito Y."/>
            <person name="Ito Y."/>
            <person name="Iwabuchi A."/>
            <person name="Kamiya K."/>
            <person name="Karasawa W."/>
            <person name="Kurita K."/>
            <person name="Katagiri S."/>
            <person name="Kikuta A."/>
            <person name="Kobayashi H."/>
            <person name="Kobayashi N."/>
            <person name="Machita K."/>
            <person name="Maehara T."/>
            <person name="Masukawa M."/>
            <person name="Mizubayashi T."/>
            <person name="Mukai Y."/>
            <person name="Nagasaki H."/>
            <person name="Nagata Y."/>
            <person name="Naito S."/>
            <person name="Nakashima M."/>
            <person name="Nakama Y."/>
            <person name="Nakamichi Y."/>
            <person name="Nakamura M."/>
            <person name="Meguro A."/>
            <person name="Negishi M."/>
            <person name="Ohta I."/>
            <person name="Ohta T."/>
            <person name="Okamoto M."/>
            <person name="Ono N."/>
            <person name="Saji S."/>
            <person name="Sakaguchi M."/>
            <person name="Sakai K."/>
            <person name="Shibata M."/>
            <person name="Shimokawa T."/>
            <person name="Song J."/>
            <person name="Takazaki Y."/>
            <person name="Terasawa K."/>
            <person name="Tsugane M."/>
            <person name="Tsuji K."/>
            <person name="Ueda S."/>
            <person name="Waki K."/>
            <person name="Yamagata H."/>
            <person name="Yamamoto M."/>
            <person name="Yamamoto S."/>
            <person name="Yamane H."/>
            <person name="Yoshiki S."/>
            <person name="Yoshihara R."/>
            <person name="Yukawa K."/>
            <person name="Zhong H."/>
            <person name="Yano M."/>
            <person name="Yuan Q."/>
            <person name="Ouyang S."/>
            <person name="Liu J."/>
            <person name="Jones K.M."/>
            <person name="Gansberger K."/>
            <person name="Moffat K."/>
            <person name="Hill J."/>
            <person name="Bera J."/>
            <person name="Fadrosh D."/>
            <person name="Jin S."/>
            <person name="Johri S."/>
            <person name="Kim M."/>
            <person name="Overton L."/>
            <person name="Reardon M."/>
            <person name="Tsitrin T."/>
            <person name="Vuong H."/>
            <person name="Weaver B."/>
            <person name="Ciecko A."/>
            <person name="Tallon L."/>
            <person name="Jackson J."/>
            <person name="Pai G."/>
            <person name="Aken S.V."/>
            <person name="Utterback T."/>
            <person name="Reidmuller S."/>
            <person name="Feldblyum T."/>
            <person name="Hsiao J."/>
            <person name="Zismann V."/>
            <person name="Iobst S."/>
            <person name="de Vazeille A.R."/>
            <person name="Buell C.R."/>
            <person name="Ying K."/>
            <person name="Li Y."/>
            <person name="Lu T."/>
            <person name="Huang Y."/>
            <person name="Zhao Q."/>
            <person name="Feng Q."/>
            <person name="Zhang L."/>
            <person name="Zhu J."/>
            <person name="Weng Q."/>
            <person name="Mu J."/>
            <person name="Lu Y."/>
            <person name="Fan D."/>
            <person name="Liu Y."/>
            <person name="Guan J."/>
            <person name="Zhang Y."/>
            <person name="Yu S."/>
            <person name="Liu X."/>
            <person name="Zhang Y."/>
            <person name="Hong G."/>
            <person name="Han B."/>
            <person name="Choisne N."/>
            <person name="Demange N."/>
            <person name="Orjeda G."/>
            <person name="Samain S."/>
            <person name="Cattolico L."/>
            <person name="Pelletier E."/>
            <person name="Couloux A."/>
            <person name="Segurens B."/>
            <person name="Wincker P."/>
            <person name="D'Hont A."/>
            <person name="Scarpelli C."/>
            <person name="Weissenbach J."/>
            <person name="Salanoubat M."/>
            <person name="Quetier F."/>
            <person name="Yu Y."/>
            <person name="Kim H.R."/>
            <person name="Rambo T."/>
            <person name="Currie J."/>
            <person name="Collura K."/>
            <person name="Luo M."/>
            <person name="Yang T."/>
            <person name="Ammiraju J.S.S."/>
            <person name="Engler F."/>
            <person name="Soderlund C."/>
            <person name="Wing R.A."/>
            <person name="Palmer L.E."/>
            <person name="de la Bastide M."/>
            <person name="Spiegel L."/>
            <person name="Nascimento L."/>
            <person name="Zutavern T."/>
            <person name="O'Shaughnessy A."/>
            <person name="Dike S."/>
            <person name="Dedhia N."/>
            <person name="Preston R."/>
            <person name="Balija V."/>
            <person name="McCombie W.R."/>
            <person name="Chow T."/>
            <person name="Chen H."/>
            <person name="Chung M."/>
            <person name="Chen C."/>
            <person name="Shaw J."/>
            <person name="Wu H."/>
            <person name="Hsiao K."/>
            <person name="Chao Y."/>
            <person name="Chu M."/>
            <person name="Cheng C."/>
            <person name="Hour A."/>
            <person name="Lee P."/>
            <person name="Lin S."/>
            <person name="Lin Y."/>
            <person name="Liou J."/>
            <person name="Liu S."/>
            <person name="Hsing Y."/>
            <person name="Raghuvanshi S."/>
            <person name="Mohanty A."/>
            <person name="Bharti A.K."/>
            <person name="Gaur A."/>
            <person name="Gupta V."/>
            <person name="Kumar D."/>
            <person name="Ravi V."/>
            <person name="Vij S."/>
            <person name="Kapur A."/>
            <person name="Khurana P."/>
            <person name="Khurana P."/>
            <person name="Khurana J.P."/>
            <person name="Tyagi A.K."/>
            <person name="Gaikwad K."/>
            <person name="Singh A."/>
            <person name="Dalal V."/>
            <person name="Srivastava S."/>
            <person name="Dixit A."/>
            <person name="Pal A.K."/>
            <person name="Ghazi I.A."/>
            <person name="Yadav M."/>
            <person name="Pandit A."/>
            <person name="Bhargava A."/>
            <person name="Sureshbabu K."/>
            <person name="Batra K."/>
            <person name="Sharma T.R."/>
            <person name="Mohapatra T."/>
            <person name="Singh N.K."/>
            <person name="Messing J."/>
            <person name="Nelson A.B."/>
            <person name="Fuks G."/>
            <person name="Kavchok S."/>
            <person name="Keizer G."/>
            <person name="Linton E."/>
            <person name="Llaca V."/>
            <person name="Song R."/>
            <person name="Tanyolac B."/>
            <person name="Young S."/>
            <person name="Ho-Il K."/>
            <person name="Hahn J.H."/>
            <person name="Sangsakoo G."/>
            <person name="Vanavichit A."/>
            <person name="de Mattos Luiz.A.T."/>
            <person name="Zimmer P.D."/>
            <person name="Malone G."/>
            <person name="Dellagostin O."/>
            <person name="de Oliveira A.C."/>
            <person name="Bevan M."/>
            <person name="Bancroft I."/>
            <person name="Minx P."/>
            <person name="Cordum H."/>
            <person name="Wilson R."/>
            <person name="Cheng Z."/>
            <person name="Jin W."/>
            <person name="Jiang J."/>
            <person name="Leong S.A."/>
            <person name="Iwama H."/>
            <person name="Gojobori T."/>
            <person name="Itoh T."/>
            <person name="Niimura Y."/>
            <person name="Fujii Y."/>
            <person name="Habara T."/>
            <person name="Sakai H."/>
            <person name="Sato Y."/>
            <person name="Wilson G."/>
            <person name="Kumar K."/>
            <person name="McCouch S."/>
            <person name="Juretic N."/>
            <person name="Hoen D."/>
            <person name="Wright S."/>
            <person name="Bruskiewich R."/>
            <person name="Bureau T."/>
            <person name="Miyao A."/>
            <person name="Hirochika H."/>
            <person name="Nishikawa T."/>
            <person name="Kadowaki K."/>
            <person name="Sugiura M."/>
            <person name="Burr B."/>
            <person name="Sasaki T."/>
        </authorList>
    </citation>
    <scope>NUCLEOTIDE SEQUENCE [LARGE SCALE GENOMIC DNA]</scope>
    <source>
        <strain evidence="4">cv. Nipponbare</strain>
    </source>
</reference>
<keyword evidence="2" id="KW-0472">Membrane</keyword>
<name>A0A0P0W9Y3_ORYSJ</name>
<protein>
    <submittedName>
        <fullName evidence="3">Os04g0392350 protein</fullName>
    </submittedName>
</protein>
<proteinExistence type="predicted"/>
<feature type="transmembrane region" description="Helical" evidence="2">
    <location>
        <begin position="53"/>
        <end position="71"/>
    </location>
</feature>
<evidence type="ECO:0000256" key="2">
    <source>
        <dbReference type="SAM" id="Phobius"/>
    </source>
</evidence>
<feature type="compositionally biased region" description="Basic and acidic residues" evidence="1">
    <location>
        <begin position="1"/>
        <end position="10"/>
    </location>
</feature>
<accession>A0A0P0W9Y3</accession>